<gene>
    <name evidence="13" type="ORF">DFQ15_10482</name>
</gene>
<dbReference type="GO" id="GO:0006396">
    <property type="term" value="P:RNA processing"/>
    <property type="evidence" value="ECO:0007669"/>
    <property type="project" value="UniProtKB-ARBA"/>
</dbReference>
<evidence type="ECO:0000256" key="8">
    <source>
        <dbReference type="ARBA" id="ARBA00042843"/>
    </source>
</evidence>
<dbReference type="RefSeq" id="WP_110464830.1">
    <property type="nucleotide sequence ID" value="NZ_JAMOFZ010000004.1"/>
</dbReference>
<evidence type="ECO:0000313" key="13">
    <source>
        <dbReference type="EMBL" id="PYE78890.1"/>
    </source>
</evidence>
<dbReference type="GO" id="GO:0160138">
    <property type="term" value="F:23S rRNA pseudouridine(2604) synthase activity"/>
    <property type="evidence" value="ECO:0007669"/>
    <property type="project" value="UniProtKB-EC"/>
</dbReference>
<comment type="catalytic activity">
    <reaction evidence="2">
        <text>uridine(35) in tRNA(Tyr) = pseudouridine(35) in tRNA(Tyr)</text>
        <dbReference type="Rhea" id="RHEA:60556"/>
        <dbReference type="Rhea" id="RHEA-COMP:15607"/>
        <dbReference type="Rhea" id="RHEA-COMP:15608"/>
        <dbReference type="ChEBI" id="CHEBI:65314"/>
        <dbReference type="ChEBI" id="CHEBI:65315"/>
    </reaction>
</comment>
<evidence type="ECO:0000256" key="7">
    <source>
        <dbReference type="ARBA" id="ARBA00041697"/>
    </source>
</evidence>
<dbReference type="SUPFAM" id="SSF55174">
    <property type="entry name" value="Alpha-L RNA-binding motif"/>
    <property type="match status" value="1"/>
</dbReference>
<evidence type="ECO:0000256" key="11">
    <source>
        <dbReference type="PROSITE-ProRule" id="PRU00182"/>
    </source>
</evidence>
<comment type="caution">
    <text evidence="13">The sequence shown here is derived from an EMBL/GenBank/DDBJ whole genome shotgun (WGS) entry which is preliminary data.</text>
</comment>
<dbReference type="PANTHER" id="PTHR47683">
    <property type="entry name" value="PSEUDOURIDINE SYNTHASE FAMILY PROTEIN-RELATED"/>
    <property type="match status" value="1"/>
</dbReference>
<dbReference type="Gene3D" id="3.30.70.580">
    <property type="entry name" value="Pseudouridine synthase I, catalytic domain, N-terminal subdomain"/>
    <property type="match status" value="1"/>
</dbReference>
<dbReference type="AlphaFoldDB" id="A0A318SVV1"/>
<dbReference type="GO" id="GO:0001522">
    <property type="term" value="P:pseudouridine synthesis"/>
    <property type="evidence" value="ECO:0007669"/>
    <property type="project" value="InterPro"/>
</dbReference>
<dbReference type="Pfam" id="PF01479">
    <property type="entry name" value="S4"/>
    <property type="match status" value="1"/>
</dbReference>
<dbReference type="OrthoDB" id="9807213at2"/>
<accession>A0A318SVV1</accession>
<evidence type="ECO:0000256" key="6">
    <source>
        <dbReference type="ARBA" id="ARBA00041420"/>
    </source>
</evidence>
<dbReference type="EC" id="5.4.99.21" evidence="4"/>
<dbReference type="EMBL" id="QJTC01000004">
    <property type="protein sequence ID" value="PYE78890.1"/>
    <property type="molecule type" value="Genomic_DNA"/>
</dbReference>
<dbReference type="InterPro" id="IPR020103">
    <property type="entry name" value="PsdUridine_synth_cat_dom_sf"/>
</dbReference>
<evidence type="ECO:0000259" key="12">
    <source>
        <dbReference type="SMART" id="SM00363"/>
    </source>
</evidence>
<dbReference type="Proteomes" id="UP000247540">
    <property type="component" value="Unassembled WGS sequence"/>
</dbReference>
<dbReference type="Gene3D" id="3.30.70.1560">
    <property type="entry name" value="Alpha-L RNA-binding motif"/>
    <property type="match status" value="1"/>
</dbReference>
<name>A0A318SVV1_9BURK</name>
<dbReference type="GO" id="GO:0003723">
    <property type="term" value="F:RNA binding"/>
    <property type="evidence" value="ECO:0007669"/>
    <property type="project" value="UniProtKB-KW"/>
</dbReference>
<dbReference type="InterPro" id="IPR036986">
    <property type="entry name" value="S4_RNA-bd_sf"/>
</dbReference>
<dbReference type="InterPro" id="IPR020094">
    <property type="entry name" value="TruA/RsuA/RluB/E/F_N"/>
</dbReference>
<evidence type="ECO:0000313" key="14">
    <source>
        <dbReference type="Proteomes" id="UP000247540"/>
    </source>
</evidence>
<keyword evidence="11" id="KW-0694">RNA-binding</keyword>
<evidence type="ECO:0000256" key="1">
    <source>
        <dbReference type="ARBA" id="ARBA00023235"/>
    </source>
</evidence>
<dbReference type="SMART" id="SM00363">
    <property type="entry name" value="S4"/>
    <property type="match status" value="1"/>
</dbReference>
<dbReference type="CDD" id="cd00165">
    <property type="entry name" value="S4"/>
    <property type="match status" value="1"/>
</dbReference>
<dbReference type="SUPFAM" id="SSF55120">
    <property type="entry name" value="Pseudouridine synthase"/>
    <property type="match status" value="1"/>
</dbReference>
<sequence length="248" mass="27468">MTETLRLAKHLAAQRGCSRREAEQLIEGGWVKVDGVMVDVPQERVHPAQQVTVDPKARPGPSLPVTMLMHKPIGFEAGARPGREGPALQLLQPINRSAQDRSTERGLQRHFARQQCVTPLETAASGLIVFTQDPRIQRKLLEEAAFVEHELIVEVGGAVSPEALEWLNRAPVVDGRAMLPAKVSISRSGEGTTGLRFATKGHWPGQAAQMCEAVRLKVRAMKRIRVGRMALAGLEPGHWRYLMPYERF</sequence>
<dbReference type="InterPro" id="IPR002942">
    <property type="entry name" value="S4_RNA-bd"/>
</dbReference>
<keyword evidence="1" id="KW-0413">Isomerase</keyword>
<dbReference type="InterPro" id="IPR050343">
    <property type="entry name" value="RsuA_PseudoU_synthase"/>
</dbReference>
<evidence type="ECO:0000256" key="4">
    <source>
        <dbReference type="ARBA" id="ARBA00038922"/>
    </source>
</evidence>
<evidence type="ECO:0000256" key="5">
    <source>
        <dbReference type="ARBA" id="ARBA00039989"/>
    </source>
</evidence>
<dbReference type="Gene3D" id="3.10.290.10">
    <property type="entry name" value="RNA-binding S4 domain"/>
    <property type="match status" value="1"/>
</dbReference>
<dbReference type="PROSITE" id="PS50889">
    <property type="entry name" value="S4"/>
    <property type="match status" value="1"/>
</dbReference>
<evidence type="ECO:0000256" key="3">
    <source>
        <dbReference type="ARBA" id="ARBA00036535"/>
    </source>
</evidence>
<keyword evidence="14" id="KW-1185">Reference proteome</keyword>
<proteinExistence type="predicted"/>
<comment type="catalytic activity">
    <reaction evidence="3">
        <text>uridine(2604) in 23S rRNA = pseudouridine(2604) in 23S rRNA</text>
        <dbReference type="Rhea" id="RHEA:38875"/>
        <dbReference type="Rhea" id="RHEA-COMP:10093"/>
        <dbReference type="Rhea" id="RHEA-COMP:10094"/>
        <dbReference type="ChEBI" id="CHEBI:65314"/>
        <dbReference type="ChEBI" id="CHEBI:65315"/>
        <dbReference type="EC" id="5.4.99.21"/>
    </reaction>
</comment>
<evidence type="ECO:0000256" key="2">
    <source>
        <dbReference type="ARBA" id="ARBA00036390"/>
    </source>
</evidence>
<evidence type="ECO:0000256" key="10">
    <source>
        <dbReference type="ARBA" id="ARBA00043147"/>
    </source>
</evidence>
<dbReference type="PANTHER" id="PTHR47683:SF2">
    <property type="entry name" value="RNA-BINDING S4 DOMAIN-CONTAINING PROTEIN"/>
    <property type="match status" value="1"/>
</dbReference>
<dbReference type="InterPro" id="IPR042092">
    <property type="entry name" value="PsdUridine_s_RsuA/RluB/E/F_cat"/>
</dbReference>
<organism evidence="13 14">
    <name type="scientific">Xylophilus ampelinus</name>
    <dbReference type="NCBI Taxonomy" id="54067"/>
    <lineage>
        <taxon>Bacteria</taxon>
        <taxon>Pseudomonadati</taxon>
        <taxon>Pseudomonadota</taxon>
        <taxon>Betaproteobacteria</taxon>
        <taxon>Burkholderiales</taxon>
        <taxon>Xylophilus</taxon>
    </lineage>
</organism>
<reference evidence="13 14" key="1">
    <citation type="submission" date="2018-06" db="EMBL/GenBank/DDBJ databases">
        <title>Genomic Encyclopedia of Type Strains, Phase III (KMG-III): the genomes of soil and plant-associated and newly described type strains.</title>
        <authorList>
            <person name="Whitman W."/>
        </authorList>
    </citation>
    <scope>NUCLEOTIDE SEQUENCE [LARGE SCALE GENOMIC DNA]</scope>
    <source>
        <strain evidence="13 14">CECT 7646</strain>
    </source>
</reference>
<evidence type="ECO:0000256" key="9">
    <source>
        <dbReference type="ARBA" id="ARBA00042890"/>
    </source>
</evidence>
<feature type="domain" description="RNA-binding S4" evidence="12">
    <location>
        <begin position="5"/>
        <end position="64"/>
    </location>
</feature>
<protein>
    <recommendedName>
        <fullName evidence="5">Dual-specificity RNA pseudouridine synthase RluF</fullName>
        <ecNumber evidence="4">5.4.99.21</ecNumber>
    </recommendedName>
    <alternativeName>
        <fullName evidence="7">23S rRNA pseudouridine(2604) synthase</fullName>
    </alternativeName>
    <alternativeName>
        <fullName evidence="9">Ribosomal large subunit pseudouridine synthase F</fullName>
    </alternativeName>
    <alternativeName>
        <fullName evidence="8">rRNA pseudouridylate synthase F</fullName>
    </alternativeName>
    <alternativeName>
        <fullName evidence="10">rRNA-uridine isomerase F</fullName>
    </alternativeName>
    <alternativeName>
        <fullName evidence="6">tRNA(Tyr) pseudouridine(35) synthase</fullName>
    </alternativeName>
</protein>